<dbReference type="Proteomes" id="UP000596004">
    <property type="component" value="Chromosome"/>
</dbReference>
<dbReference type="SUPFAM" id="SSF50346">
    <property type="entry name" value="PRC-barrel domain"/>
    <property type="match status" value="1"/>
</dbReference>
<feature type="region of interest" description="Disordered" evidence="1">
    <location>
        <begin position="80"/>
        <end position="105"/>
    </location>
</feature>
<dbReference type="EMBL" id="CP064981">
    <property type="protein sequence ID" value="QQR92800.1"/>
    <property type="molecule type" value="Genomic_DNA"/>
</dbReference>
<dbReference type="Gene3D" id="2.30.30.240">
    <property type="entry name" value="PRC-barrel domain"/>
    <property type="match status" value="1"/>
</dbReference>
<proteinExistence type="predicted"/>
<accession>A0A7T9DK46</accession>
<evidence type="ECO:0000256" key="1">
    <source>
        <dbReference type="SAM" id="MobiDB-lite"/>
    </source>
</evidence>
<reference evidence="3" key="1">
    <citation type="submission" date="2020-11" db="EMBL/GenBank/DDBJ databases">
        <title>Connecting structure to function with the recovery of over 1000 high-quality activated sludge metagenome-assembled genomes encoding full-length rRNA genes using long-read sequencing.</title>
        <authorList>
            <person name="Singleton C.M."/>
            <person name="Petriglieri F."/>
            <person name="Kristensen J.M."/>
            <person name="Kirkegaard R.H."/>
            <person name="Michaelsen T.Y."/>
            <person name="Andersen M.H."/>
            <person name="Karst S.M."/>
            <person name="Dueholm M.S."/>
            <person name="Nielsen P.H."/>
            <person name="Albertsen M."/>
        </authorList>
    </citation>
    <scope>NUCLEOTIDE SEQUENCE</scope>
    <source>
        <strain evidence="3">Fred_18-Q3-R57-64_BAT3C.431</strain>
    </source>
</reference>
<evidence type="ECO:0000313" key="3">
    <source>
        <dbReference type="EMBL" id="QQR92800.1"/>
    </source>
</evidence>
<dbReference type="Pfam" id="PF05239">
    <property type="entry name" value="PRC"/>
    <property type="match status" value="1"/>
</dbReference>
<evidence type="ECO:0000259" key="2">
    <source>
        <dbReference type="Pfam" id="PF05239"/>
    </source>
</evidence>
<name>A0A7T9DK46_9ARCH</name>
<feature type="domain" description="PRC-barrel" evidence="2">
    <location>
        <begin position="3"/>
        <end position="75"/>
    </location>
</feature>
<protein>
    <submittedName>
        <fullName evidence="3">PRC-barrel domain-containing protein</fullName>
    </submittedName>
</protein>
<dbReference type="InterPro" id="IPR027275">
    <property type="entry name" value="PRC-brl_dom"/>
</dbReference>
<dbReference type="InterPro" id="IPR011033">
    <property type="entry name" value="PRC_barrel-like_sf"/>
</dbReference>
<organism evidence="3">
    <name type="scientific">Candidatus Iainarchaeum sp</name>
    <dbReference type="NCBI Taxonomy" id="3101447"/>
    <lineage>
        <taxon>Archaea</taxon>
        <taxon>Candidatus Iainarchaeota</taxon>
        <taxon>Candidatus Iainarchaeia</taxon>
        <taxon>Candidatus Iainarchaeales</taxon>
        <taxon>Candidatus Iainarchaeaceae</taxon>
        <taxon>Candidatus Iainarchaeum</taxon>
    </lineage>
</organism>
<sequence length="105" mass="12274">MTVRISKLFGMDIYTDNAEYKGKIFDLIINLEKGKIETMTTEPLKVRTKQEARKIITERSIPYQNVLSAKDILLVGTRSRPVEQPVEEEPQPAMRRPSYTSYRRR</sequence>
<dbReference type="AlphaFoldDB" id="A0A7T9DK46"/>
<gene>
    <name evidence="3" type="ORF">IPJ89_00980</name>
</gene>